<accession>A0A9N9P6A7</accession>
<feature type="non-terminal residue" evidence="1">
    <location>
        <position position="1"/>
    </location>
</feature>
<evidence type="ECO:0000313" key="2">
    <source>
        <dbReference type="Proteomes" id="UP000789342"/>
    </source>
</evidence>
<keyword evidence="2" id="KW-1185">Reference proteome</keyword>
<name>A0A9N9P6A7_9GLOM</name>
<reference evidence="1" key="1">
    <citation type="submission" date="2021-06" db="EMBL/GenBank/DDBJ databases">
        <authorList>
            <person name="Kallberg Y."/>
            <person name="Tangrot J."/>
            <person name="Rosling A."/>
        </authorList>
    </citation>
    <scope>NUCLEOTIDE SEQUENCE</scope>
    <source>
        <strain evidence="1">CL551</strain>
    </source>
</reference>
<sequence>FKDLMKLRRTCKLWNELVLIIAKEEIFYKYRQGWEISTSYFFKFIQFTNCTLASYDDKQRQFCFLIDDDSRNFKSTERLF</sequence>
<gene>
    <name evidence="1" type="ORF">AMORRO_LOCUS17904</name>
</gene>
<dbReference type="EMBL" id="CAJVPV010058636">
    <property type="protein sequence ID" value="CAG8788066.1"/>
    <property type="molecule type" value="Genomic_DNA"/>
</dbReference>
<dbReference type="OrthoDB" id="10421278at2759"/>
<organism evidence="1 2">
    <name type="scientific">Acaulospora morrowiae</name>
    <dbReference type="NCBI Taxonomy" id="94023"/>
    <lineage>
        <taxon>Eukaryota</taxon>
        <taxon>Fungi</taxon>
        <taxon>Fungi incertae sedis</taxon>
        <taxon>Mucoromycota</taxon>
        <taxon>Glomeromycotina</taxon>
        <taxon>Glomeromycetes</taxon>
        <taxon>Diversisporales</taxon>
        <taxon>Acaulosporaceae</taxon>
        <taxon>Acaulospora</taxon>
    </lineage>
</organism>
<evidence type="ECO:0000313" key="1">
    <source>
        <dbReference type="EMBL" id="CAG8788066.1"/>
    </source>
</evidence>
<comment type="caution">
    <text evidence="1">The sequence shown here is derived from an EMBL/GenBank/DDBJ whole genome shotgun (WGS) entry which is preliminary data.</text>
</comment>
<proteinExistence type="predicted"/>
<dbReference type="Proteomes" id="UP000789342">
    <property type="component" value="Unassembled WGS sequence"/>
</dbReference>
<dbReference type="AlphaFoldDB" id="A0A9N9P6A7"/>
<protein>
    <submittedName>
        <fullName evidence="1">9167_t:CDS:1</fullName>
    </submittedName>
</protein>
<feature type="non-terminal residue" evidence="1">
    <location>
        <position position="80"/>
    </location>
</feature>